<keyword evidence="3" id="KW-1185">Reference proteome</keyword>
<reference evidence="2 3" key="1">
    <citation type="submission" date="2015-06" db="EMBL/GenBank/DDBJ databases">
        <title>Talaromyces atroroseus IBT 11181 draft genome.</title>
        <authorList>
            <person name="Rasmussen K.B."/>
            <person name="Rasmussen S."/>
            <person name="Petersen B."/>
            <person name="Sicheritz-Ponten T."/>
            <person name="Mortensen U.H."/>
            <person name="Thrane U."/>
        </authorList>
    </citation>
    <scope>NUCLEOTIDE SEQUENCE [LARGE SCALE GENOMIC DNA]</scope>
    <source>
        <strain evidence="2 3">IBT 11181</strain>
    </source>
</reference>
<name>A0A225AJQ4_TALAT</name>
<dbReference type="STRING" id="1441469.A0A225AJQ4"/>
<protein>
    <recommendedName>
        <fullName evidence="4">Extracellular membrane protein CFEM domain-containing protein</fullName>
    </recommendedName>
</protein>
<keyword evidence="1" id="KW-0732">Signal</keyword>
<evidence type="ECO:0000313" key="2">
    <source>
        <dbReference type="EMBL" id="OKL57408.1"/>
    </source>
</evidence>
<dbReference type="PANTHER" id="PTHR37475:SF1">
    <property type="entry name" value="ZYGOTE-SPECIFIC PROTEIN"/>
    <property type="match status" value="1"/>
</dbReference>
<dbReference type="OrthoDB" id="10063670at2759"/>
<gene>
    <name evidence="2" type="ORF">UA08_07653</name>
</gene>
<dbReference type="PANTHER" id="PTHR37475">
    <property type="entry name" value="ZYGOTE-SPECIFIC CLASS V COPY B GENE PROTEIN"/>
    <property type="match status" value="1"/>
</dbReference>
<accession>A0A225AJQ4</accession>
<feature type="chain" id="PRO_5013189013" description="Extracellular membrane protein CFEM domain-containing protein" evidence="1">
    <location>
        <begin position="21"/>
        <end position="144"/>
    </location>
</feature>
<comment type="caution">
    <text evidence="2">The sequence shown here is derived from an EMBL/GenBank/DDBJ whole genome shotgun (WGS) entry which is preliminary data.</text>
</comment>
<sequence length="144" mass="15024">MKLSSTALAAWIFLAGNASAGPAAYGICQAGCAGVVTACYGAAGFTWGCLCRSPSSPNTMKLRESSRLCVDISARTSIEALMLAIDILLAEDSGETTIEIASVNPPVASEVLDYLDKSSGTLINPVDEIEAVTYRDMSTYDLTS</sequence>
<dbReference type="Proteomes" id="UP000214365">
    <property type="component" value="Unassembled WGS sequence"/>
</dbReference>
<dbReference type="AlphaFoldDB" id="A0A225AJQ4"/>
<dbReference type="RefSeq" id="XP_020117529.1">
    <property type="nucleotide sequence ID" value="XM_020262571.1"/>
</dbReference>
<dbReference type="GeneID" id="31007409"/>
<evidence type="ECO:0008006" key="4">
    <source>
        <dbReference type="Google" id="ProtNLM"/>
    </source>
</evidence>
<evidence type="ECO:0000313" key="3">
    <source>
        <dbReference type="Proteomes" id="UP000214365"/>
    </source>
</evidence>
<evidence type="ECO:0000256" key="1">
    <source>
        <dbReference type="SAM" id="SignalP"/>
    </source>
</evidence>
<dbReference type="EMBL" id="LFMY01000012">
    <property type="protein sequence ID" value="OKL57408.1"/>
    <property type="molecule type" value="Genomic_DNA"/>
</dbReference>
<organism evidence="2 3">
    <name type="scientific">Talaromyces atroroseus</name>
    <dbReference type="NCBI Taxonomy" id="1441469"/>
    <lineage>
        <taxon>Eukaryota</taxon>
        <taxon>Fungi</taxon>
        <taxon>Dikarya</taxon>
        <taxon>Ascomycota</taxon>
        <taxon>Pezizomycotina</taxon>
        <taxon>Eurotiomycetes</taxon>
        <taxon>Eurotiomycetidae</taxon>
        <taxon>Eurotiales</taxon>
        <taxon>Trichocomaceae</taxon>
        <taxon>Talaromyces</taxon>
        <taxon>Talaromyces sect. Trachyspermi</taxon>
    </lineage>
</organism>
<feature type="signal peptide" evidence="1">
    <location>
        <begin position="1"/>
        <end position="20"/>
    </location>
</feature>
<proteinExistence type="predicted"/>